<evidence type="ECO:0000256" key="3">
    <source>
        <dbReference type="ARBA" id="ARBA00022676"/>
    </source>
</evidence>
<dbReference type="InterPro" id="IPR008166">
    <property type="entry name" value="Glyco_transf_92"/>
</dbReference>
<name>A0A2P6S616_ROSCH</name>
<dbReference type="OMA" id="NANIVYP"/>
<evidence type="ECO:0000313" key="10">
    <source>
        <dbReference type="Proteomes" id="UP000238479"/>
    </source>
</evidence>
<sequence>MLHMVRNQGRFLKEYWVIYHAEMGVQRWFIYDNNSDDETDVVIELLQSGNYNITRHLWPWIKTQEAGFVHCALRPRKTCQWVDVDEFFHMPSGLLLHDVLPNQSKYGYGEVQAWCYIFGQSGLKSVPIQGVTVGYTCCVAARIGTRAL</sequence>
<dbReference type="PANTHER" id="PTHR21461:SF55">
    <property type="entry name" value="GLYCOSYLTRANSFERASE FAMILY 92 PROTEIN"/>
    <property type="match status" value="1"/>
</dbReference>
<accession>A0A2P6S616</accession>
<reference evidence="9 10" key="1">
    <citation type="journal article" date="2018" name="Nat. Genet.">
        <title>The Rosa genome provides new insights in the design of modern roses.</title>
        <authorList>
            <person name="Bendahmane M."/>
        </authorList>
    </citation>
    <scope>NUCLEOTIDE SEQUENCE [LARGE SCALE GENOMIC DNA]</scope>
    <source>
        <strain evidence="10">cv. Old Blush</strain>
    </source>
</reference>
<proteinExistence type="inferred from homology"/>
<keyword evidence="7" id="KW-0472">Membrane</keyword>
<gene>
    <name evidence="9" type="ORF">RchiOBHm_Chr2g0174101</name>
</gene>
<evidence type="ECO:0000256" key="1">
    <source>
        <dbReference type="ARBA" id="ARBA00004167"/>
    </source>
</evidence>
<evidence type="ECO:0000256" key="7">
    <source>
        <dbReference type="ARBA" id="ARBA00023136"/>
    </source>
</evidence>
<dbReference type="Pfam" id="PF01697">
    <property type="entry name" value="Glyco_transf_92"/>
    <property type="match status" value="1"/>
</dbReference>
<keyword evidence="10" id="KW-1185">Reference proteome</keyword>
<comment type="similarity">
    <text evidence="2 8">Belongs to the glycosyltransferase 92 family.</text>
</comment>
<keyword evidence="6" id="KW-1133">Transmembrane helix</keyword>
<protein>
    <recommendedName>
        <fullName evidence="8">Glycosyltransferase family 92 protein</fullName>
        <ecNumber evidence="8">2.4.1.-</ecNumber>
    </recommendedName>
</protein>
<keyword evidence="5" id="KW-0812">Transmembrane</keyword>
<dbReference type="PANTHER" id="PTHR21461">
    <property type="entry name" value="GLYCOSYLTRANSFERASE FAMILY 92 PROTEIN"/>
    <property type="match status" value="1"/>
</dbReference>
<dbReference type="Gramene" id="PRQ54127">
    <property type="protein sequence ID" value="PRQ54127"/>
    <property type="gene ID" value="RchiOBHm_Chr2g0174101"/>
</dbReference>
<keyword evidence="4 8" id="KW-0808">Transferase</keyword>
<comment type="subcellular location">
    <subcellularLocation>
        <location evidence="1">Membrane</location>
        <topology evidence="1">Single-pass membrane protein</topology>
    </subcellularLocation>
</comment>
<evidence type="ECO:0000256" key="4">
    <source>
        <dbReference type="ARBA" id="ARBA00022679"/>
    </source>
</evidence>
<dbReference type="GO" id="GO:0005737">
    <property type="term" value="C:cytoplasm"/>
    <property type="evidence" value="ECO:0007669"/>
    <property type="project" value="TreeGrafter"/>
</dbReference>
<evidence type="ECO:0000256" key="8">
    <source>
        <dbReference type="RuleBase" id="RU366017"/>
    </source>
</evidence>
<dbReference type="AlphaFoldDB" id="A0A2P6S616"/>
<keyword evidence="3 8" id="KW-0328">Glycosyltransferase</keyword>
<dbReference type="Proteomes" id="UP000238479">
    <property type="component" value="Chromosome 2"/>
</dbReference>
<evidence type="ECO:0000256" key="5">
    <source>
        <dbReference type="ARBA" id="ARBA00022692"/>
    </source>
</evidence>
<evidence type="ECO:0000256" key="2">
    <source>
        <dbReference type="ARBA" id="ARBA00007647"/>
    </source>
</evidence>
<dbReference type="EMBL" id="PDCK01000040">
    <property type="protein sequence ID" value="PRQ54127.1"/>
    <property type="molecule type" value="Genomic_DNA"/>
</dbReference>
<dbReference type="GO" id="GO:0016757">
    <property type="term" value="F:glycosyltransferase activity"/>
    <property type="evidence" value="ECO:0007669"/>
    <property type="project" value="UniProtKB-UniRule"/>
</dbReference>
<comment type="caution">
    <text evidence="9">The sequence shown here is derived from an EMBL/GenBank/DDBJ whole genome shotgun (WGS) entry which is preliminary data.</text>
</comment>
<dbReference type="STRING" id="74649.A0A2P6S616"/>
<evidence type="ECO:0000313" key="9">
    <source>
        <dbReference type="EMBL" id="PRQ54127.1"/>
    </source>
</evidence>
<evidence type="ECO:0000256" key="6">
    <source>
        <dbReference type="ARBA" id="ARBA00022989"/>
    </source>
</evidence>
<organism evidence="9 10">
    <name type="scientific">Rosa chinensis</name>
    <name type="common">China rose</name>
    <dbReference type="NCBI Taxonomy" id="74649"/>
    <lineage>
        <taxon>Eukaryota</taxon>
        <taxon>Viridiplantae</taxon>
        <taxon>Streptophyta</taxon>
        <taxon>Embryophyta</taxon>
        <taxon>Tracheophyta</taxon>
        <taxon>Spermatophyta</taxon>
        <taxon>Magnoliopsida</taxon>
        <taxon>eudicotyledons</taxon>
        <taxon>Gunneridae</taxon>
        <taxon>Pentapetalae</taxon>
        <taxon>rosids</taxon>
        <taxon>fabids</taxon>
        <taxon>Rosales</taxon>
        <taxon>Rosaceae</taxon>
        <taxon>Rosoideae</taxon>
        <taxon>Rosoideae incertae sedis</taxon>
        <taxon>Rosa</taxon>
    </lineage>
</organism>
<dbReference type="EC" id="2.4.1.-" evidence="8"/>
<dbReference type="GO" id="GO:0016020">
    <property type="term" value="C:membrane"/>
    <property type="evidence" value="ECO:0007669"/>
    <property type="project" value="UniProtKB-SubCell"/>
</dbReference>